<evidence type="ECO:0000313" key="1">
    <source>
        <dbReference type="EMBL" id="MEE1975989.1"/>
    </source>
</evidence>
<organism evidence="1 2">
    <name type="scientific">Maribacter cobaltidurans</name>
    <dbReference type="NCBI Taxonomy" id="1178778"/>
    <lineage>
        <taxon>Bacteria</taxon>
        <taxon>Pseudomonadati</taxon>
        <taxon>Bacteroidota</taxon>
        <taxon>Flavobacteriia</taxon>
        <taxon>Flavobacteriales</taxon>
        <taxon>Flavobacteriaceae</taxon>
        <taxon>Maribacter</taxon>
    </lineage>
</organism>
<dbReference type="RefSeq" id="WP_272650805.1">
    <property type="nucleotide sequence ID" value="NZ_JAZDDG010000003.1"/>
</dbReference>
<protein>
    <submittedName>
        <fullName evidence="1">Uncharacterized protein</fullName>
    </submittedName>
</protein>
<name>A0ABU7ISX0_9FLAO</name>
<keyword evidence="2" id="KW-1185">Reference proteome</keyword>
<dbReference type="Proteomes" id="UP001356308">
    <property type="component" value="Unassembled WGS sequence"/>
</dbReference>
<proteinExistence type="predicted"/>
<accession>A0ABU7ISX0</accession>
<reference evidence="1 2" key="1">
    <citation type="submission" date="2024-01" db="EMBL/GenBank/DDBJ databases">
        <title>Maribacter spp. originated from different algae showed divergent polysaccharides utilization ability.</title>
        <authorList>
            <person name="Wang H."/>
            <person name="Wu Y."/>
        </authorList>
    </citation>
    <scope>NUCLEOTIDE SEQUENCE [LARGE SCALE GENOMIC DNA]</scope>
    <source>
        <strain evidence="1 2">PR1</strain>
    </source>
</reference>
<gene>
    <name evidence="1" type="ORF">V1I91_07895</name>
</gene>
<evidence type="ECO:0000313" key="2">
    <source>
        <dbReference type="Proteomes" id="UP001356308"/>
    </source>
</evidence>
<dbReference type="EMBL" id="JAZDDG010000003">
    <property type="protein sequence ID" value="MEE1975989.1"/>
    <property type="molecule type" value="Genomic_DNA"/>
</dbReference>
<sequence>MTRRLIDYKKLDHSLATLLIETYPYGYGDEDIITFKNIHGDIVEAVELRTAETLYLVKISKSLSNFIANFEDNIEKELQTKTPEEVMEEGEITTEFKINFEAEDPEYSDLD</sequence>
<comment type="caution">
    <text evidence="1">The sequence shown here is derived from an EMBL/GenBank/DDBJ whole genome shotgun (WGS) entry which is preliminary data.</text>
</comment>